<dbReference type="HOGENOM" id="CLU_1917312_0_0_1"/>
<dbReference type="Proteomes" id="UP000053424">
    <property type="component" value="Unassembled WGS sequence"/>
</dbReference>
<feature type="region of interest" description="Disordered" evidence="1">
    <location>
        <begin position="112"/>
        <end position="132"/>
    </location>
</feature>
<dbReference type="AlphaFoldDB" id="A0A0C2Y194"/>
<proteinExistence type="predicted"/>
<reference evidence="3" key="2">
    <citation type="submission" date="2015-01" db="EMBL/GenBank/DDBJ databases">
        <title>Evolutionary Origins and Diversification of the Mycorrhizal Mutualists.</title>
        <authorList>
            <consortium name="DOE Joint Genome Institute"/>
            <consortium name="Mycorrhizal Genomics Consortium"/>
            <person name="Kohler A."/>
            <person name="Kuo A."/>
            <person name="Nagy L.G."/>
            <person name="Floudas D."/>
            <person name="Copeland A."/>
            <person name="Barry K.W."/>
            <person name="Cichocki N."/>
            <person name="Veneault-Fourrey C."/>
            <person name="LaButti K."/>
            <person name="Lindquist E.A."/>
            <person name="Lipzen A."/>
            <person name="Lundell T."/>
            <person name="Morin E."/>
            <person name="Murat C."/>
            <person name="Riley R."/>
            <person name="Ohm R."/>
            <person name="Sun H."/>
            <person name="Tunlid A."/>
            <person name="Henrissat B."/>
            <person name="Grigoriev I.V."/>
            <person name="Hibbett D.S."/>
            <person name="Martin F."/>
        </authorList>
    </citation>
    <scope>NUCLEOTIDE SEQUENCE [LARGE SCALE GENOMIC DNA]</scope>
    <source>
        <strain evidence="3">h7</strain>
    </source>
</reference>
<gene>
    <name evidence="2" type="ORF">M413DRAFT_391029</name>
</gene>
<evidence type="ECO:0000313" key="2">
    <source>
        <dbReference type="EMBL" id="KIM34872.1"/>
    </source>
</evidence>
<keyword evidence="3" id="KW-1185">Reference proteome</keyword>
<name>A0A0C2Y194_HEBCY</name>
<organism evidence="2 3">
    <name type="scientific">Hebeloma cylindrosporum</name>
    <dbReference type="NCBI Taxonomy" id="76867"/>
    <lineage>
        <taxon>Eukaryota</taxon>
        <taxon>Fungi</taxon>
        <taxon>Dikarya</taxon>
        <taxon>Basidiomycota</taxon>
        <taxon>Agaricomycotina</taxon>
        <taxon>Agaricomycetes</taxon>
        <taxon>Agaricomycetidae</taxon>
        <taxon>Agaricales</taxon>
        <taxon>Agaricineae</taxon>
        <taxon>Hymenogastraceae</taxon>
        <taxon>Hebeloma</taxon>
    </lineage>
</organism>
<dbReference type="EMBL" id="KN831848">
    <property type="protein sequence ID" value="KIM34872.1"/>
    <property type="molecule type" value="Genomic_DNA"/>
</dbReference>
<reference evidence="2 3" key="1">
    <citation type="submission" date="2014-04" db="EMBL/GenBank/DDBJ databases">
        <authorList>
            <consortium name="DOE Joint Genome Institute"/>
            <person name="Kuo A."/>
            <person name="Gay G."/>
            <person name="Dore J."/>
            <person name="Kohler A."/>
            <person name="Nagy L.G."/>
            <person name="Floudas D."/>
            <person name="Copeland A."/>
            <person name="Barry K.W."/>
            <person name="Cichocki N."/>
            <person name="Veneault-Fourrey C."/>
            <person name="LaButti K."/>
            <person name="Lindquist E.A."/>
            <person name="Lipzen A."/>
            <person name="Lundell T."/>
            <person name="Morin E."/>
            <person name="Murat C."/>
            <person name="Sun H."/>
            <person name="Tunlid A."/>
            <person name="Henrissat B."/>
            <person name="Grigoriev I.V."/>
            <person name="Hibbett D.S."/>
            <person name="Martin F."/>
            <person name="Nordberg H.P."/>
            <person name="Cantor M.N."/>
            <person name="Hua S.X."/>
        </authorList>
    </citation>
    <scope>NUCLEOTIDE SEQUENCE [LARGE SCALE GENOMIC DNA]</scope>
    <source>
        <strain evidence="3">h7</strain>
    </source>
</reference>
<sequence>MLRGDRCEVEVTVLGFSSKAAEHRWPSLLPTILSTSRGQITEMYLGDGYEHVILKHSRQTHAIANPFRIRQISSRFAFRQYFDQTAENTLCKTDFSQWTELAWEGVGDRECSGHNPESAPGISSHLDPLKIV</sequence>
<evidence type="ECO:0000256" key="1">
    <source>
        <dbReference type="SAM" id="MobiDB-lite"/>
    </source>
</evidence>
<evidence type="ECO:0000313" key="3">
    <source>
        <dbReference type="Proteomes" id="UP000053424"/>
    </source>
</evidence>
<accession>A0A0C2Y194</accession>
<protein>
    <submittedName>
        <fullName evidence="2">Uncharacterized protein</fullName>
    </submittedName>
</protein>